<dbReference type="Pfam" id="PF01841">
    <property type="entry name" value="Transglut_core"/>
    <property type="match status" value="1"/>
</dbReference>
<accession>A0A517PGR1</accession>
<keyword evidence="1" id="KW-0472">Membrane</keyword>
<keyword evidence="3" id="KW-0012">Acyltransferase</keyword>
<dbReference type="InterPro" id="IPR038765">
    <property type="entry name" value="Papain-like_cys_pep_sf"/>
</dbReference>
<feature type="transmembrane region" description="Helical" evidence="1">
    <location>
        <begin position="110"/>
        <end position="131"/>
    </location>
</feature>
<feature type="domain" description="Transglutaminase-like" evidence="2">
    <location>
        <begin position="438"/>
        <end position="509"/>
    </location>
</feature>
<name>A0A517PGR1_9PLAN</name>
<keyword evidence="3" id="KW-0808">Transferase</keyword>
<gene>
    <name evidence="3" type="primary">tgpA_1</name>
    <name evidence="3" type="ORF">HG66A1_03190</name>
</gene>
<dbReference type="PANTHER" id="PTHR42736">
    <property type="entry name" value="PROTEIN-GLUTAMINE GAMMA-GLUTAMYLTRANSFERASE"/>
    <property type="match status" value="1"/>
</dbReference>
<proteinExistence type="predicted"/>
<keyword evidence="4" id="KW-1185">Reference proteome</keyword>
<dbReference type="EMBL" id="CP036266">
    <property type="protein sequence ID" value="QDT18558.1"/>
    <property type="molecule type" value="Genomic_DNA"/>
</dbReference>
<evidence type="ECO:0000259" key="2">
    <source>
        <dbReference type="SMART" id="SM00460"/>
    </source>
</evidence>
<evidence type="ECO:0000313" key="4">
    <source>
        <dbReference type="Proteomes" id="UP000320421"/>
    </source>
</evidence>
<dbReference type="SUPFAM" id="SSF54001">
    <property type="entry name" value="Cysteine proteinases"/>
    <property type="match status" value="1"/>
</dbReference>
<dbReference type="SMART" id="SM00460">
    <property type="entry name" value="TGc"/>
    <property type="match status" value="1"/>
</dbReference>
<dbReference type="OrthoDB" id="9804872at2"/>
<evidence type="ECO:0000313" key="3">
    <source>
        <dbReference type="EMBL" id="QDT18558.1"/>
    </source>
</evidence>
<dbReference type="PANTHER" id="PTHR42736:SF1">
    <property type="entry name" value="PROTEIN-GLUTAMINE GAMMA-GLUTAMYLTRANSFERASE"/>
    <property type="match status" value="1"/>
</dbReference>
<dbReference type="InterPro" id="IPR052901">
    <property type="entry name" value="Bact_TGase-like"/>
</dbReference>
<dbReference type="Proteomes" id="UP000320421">
    <property type="component" value="Chromosome"/>
</dbReference>
<keyword evidence="1" id="KW-0812">Transmembrane</keyword>
<sequence>MNAQRTIAFTMLSLECATFSILSETLFFSFSIIVLAALSYFSVLRYSFSKRQVFWVTSALAVLFIVKYMLYQHDFTLDRLAIRTPLAYAAAQFVMTVQLRQLFDSHFEPFLPASFPLLGVIVFILTGDILVYGSKGLYYQVLVFSYALLTGVYFQIGHAARKPRETERSLWSVYVIRAGLFATIWLLGWLTATGMDRYERELDQLYYRLIEPRTAGIASRAGFSTISRLGSMTSHFDQGADQIRLRVKSTDEPGYFRGRAFVQFLNSEWHSEVGSHNVPIIAMPPAGVRASVPDDGTWFLLGQAKSPNWIEYQVWSQDPGHIFAPLNTPLVYAFADSIQFDSQEVLTSRTMASGFPYSVFYPRQLLPQRPEHDAALQRLLQLPDEIDPAIKQLAEDVFAGCETSEAKIQRVQAYFQNNYEYELGINVPYGEDPLTYFLREKPAAHCEYFASGTALLLRLAGVPCRYVTGYVVRERNAYDQFWVARSRHAHAWVEAWDDNRGWVTVESTPFAGQPEFETPGSARQYWESFMGQFSRLKMALQQGQWILAMSEAQLPLLLLVGGVVLWFLVRWGLHLVLRQLKTRAEFRENPLHIQELHRLLSQMDRLLARKRLVREPGETLMQFSRRIQNQEISHWYQTYASSRFMPENESLQEQISQLRSQLQEIRSRKASV</sequence>
<protein>
    <submittedName>
        <fullName evidence="3">Protein-glutamine gamma-glutamyltransferase</fullName>
        <ecNumber evidence="3">2.3.2.13</ecNumber>
    </submittedName>
</protein>
<organism evidence="3 4">
    <name type="scientific">Gimesia chilikensis</name>
    <dbReference type="NCBI Taxonomy" id="2605989"/>
    <lineage>
        <taxon>Bacteria</taxon>
        <taxon>Pseudomonadati</taxon>
        <taxon>Planctomycetota</taxon>
        <taxon>Planctomycetia</taxon>
        <taxon>Planctomycetales</taxon>
        <taxon>Planctomycetaceae</taxon>
        <taxon>Gimesia</taxon>
    </lineage>
</organism>
<keyword evidence="1" id="KW-1133">Transmembrane helix</keyword>
<feature type="transmembrane region" description="Helical" evidence="1">
    <location>
        <begin position="53"/>
        <end position="71"/>
    </location>
</feature>
<evidence type="ECO:0000256" key="1">
    <source>
        <dbReference type="SAM" id="Phobius"/>
    </source>
</evidence>
<dbReference type="GO" id="GO:0003810">
    <property type="term" value="F:protein-glutamine gamma-glutamyltransferase activity"/>
    <property type="evidence" value="ECO:0007669"/>
    <property type="project" value="UniProtKB-EC"/>
</dbReference>
<feature type="transmembrane region" description="Helical" evidence="1">
    <location>
        <begin position="137"/>
        <end position="157"/>
    </location>
</feature>
<reference evidence="3 4" key="1">
    <citation type="submission" date="2019-02" db="EMBL/GenBank/DDBJ databases">
        <title>Deep-cultivation of Planctomycetes and their phenomic and genomic characterization uncovers novel biology.</title>
        <authorList>
            <person name="Wiegand S."/>
            <person name="Jogler M."/>
            <person name="Boedeker C."/>
            <person name="Pinto D."/>
            <person name="Vollmers J."/>
            <person name="Rivas-Marin E."/>
            <person name="Kohn T."/>
            <person name="Peeters S.H."/>
            <person name="Heuer A."/>
            <person name="Rast P."/>
            <person name="Oberbeckmann S."/>
            <person name="Bunk B."/>
            <person name="Jeske O."/>
            <person name="Meyerdierks A."/>
            <person name="Storesund J.E."/>
            <person name="Kallscheuer N."/>
            <person name="Luecker S."/>
            <person name="Lage O.M."/>
            <person name="Pohl T."/>
            <person name="Merkel B.J."/>
            <person name="Hornburger P."/>
            <person name="Mueller R.-W."/>
            <person name="Bruemmer F."/>
            <person name="Labrenz M."/>
            <person name="Spormann A.M."/>
            <person name="Op den Camp H."/>
            <person name="Overmann J."/>
            <person name="Amann R."/>
            <person name="Jetten M.S.M."/>
            <person name="Mascher T."/>
            <person name="Medema M.H."/>
            <person name="Devos D.P."/>
            <person name="Kaster A.-K."/>
            <person name="Ovreas L."/>
            <person name="Rohde M."/>
            <person name="Galperin M.Y."/>
            <person name="Jogler C."/>
        </authorList>
    </citation>
    <scope>NUCLEOTIDE SEQUENCE [LARGE SCALE GENOMIC DNA]</scope>
    <source>
        <strain evidence="3 4">HG66A1</strain>
    </source>
</reference>
<dbReference type="AlphaFoldDB" id="A0A517PGR1"/>
<dbReference type="EC" id="2.3.2.13" evidence="3"/>
<dbReference type="InterPro" id="IPR002931">
    <property type="entry name" value="Transglutaminase-like"/>
</dbReference>
<feature type="transmembrane region" description="Helical" evidence="1">
    <location>
        <begin position="169"/>
        <end position="190"/>
    </location>
</feature>
<dbReference type="RefSeq" id="WP_145180196.1">
    <property type="nucleotide sequence ID" value="NZ_CP036266.1"/>
</dbReference>
<feature type="transmembrane region" description="Helical" evidence="1">
    <location>
        <begin position="20"/>
        <end position="41"/>
    </location>
</feature>
<feature type="transmembrane region" description="Helical" evidence="1">
    <location>
        <begin position="556"/>
        <end position="577"/>
    </location>
</feature>
<dbReference type="Gene3D" id="3.10.620.30">
    <property type="match status" value="1"/>
</dbReference>